<evidence type="ECO:0000256" key="1">
    <source>
        <dbReference type="SAM" id="Phobius"/>
    </source>
</evidence>
<reference evidence="3" key="1">
    <citation type="submission" date="2025-08" db="UniProtKB">
        <authorList>
            <consortium name="RefSeq"/>
        </authorList>
    </citation>
    <scope>IDENTIFICATION</scope>
    <source>
        <tissue evidence="3">Adult</tissue>
    </source>
</reference>
<feature type="transmembrane region" description="Helical" evidence="1">
    <location>
        <begin position="88"/>
        <end position="112"/>
    </location>
</feature>
<dbReference type="Proteomes" id="UP001652620">
    <property type="component" value="Chromosome 3"/>
</dbReference>
<feature type="transmembrane region" description="Helical" evidence="1">
    <location>
        <begin position="57"/>
        <end position="76"/>
    </location>
</feature>
<evidence type="ECO:0000313" key="2">
    <source>
        <dbReference type="Proteomes" id="UP001652620"/>
    </source>
</evidence>
<evidence type="ECO:0000313" key="3">
    <source>
        <dbReference type="RefSeq" id="XP_049308728.1"/>
    </source>
</evidence>
<name>A0ABM3JHL5_BACDO</name>
<protein>
    <submittedName>
        <fullName evidence="3">Uncharacterized protein LOC125777671</fullName>
    </submittedName>
</protein>
<organism evidence="2 3">
    <name type="scientific">Bactrocera dorsalis</name>
    <name type="common">Oriental fruit fly</name>
    <name type="synonym">Dacus dorsalis</name>
    <dbReference type="NCBI Taxonomy" id="27457"/>
    <lineage>
        <taxon>Eukaryota</taxon>
        <taxon>Metazoa</taxon>
        <taxon>Ecdysozoa</taxon>
        <taxon>Arthropoda</taxon>
        <taxon>Hexapoda</taxon>
        <taxon>Insecta</taxon>
        <taxon>Pterygota</taxon>
        <taxon>Neoptera</taxon>
        <taxon>Endopterygota</taxon>
        <taxon>Diptera</taxon>
        <taxon>Brachycera</taxon>
        <taxon>Muscomorpha</taxon>
        <taxon>Tephritoidea</taxon>
        <taxon>Tephritidae</taxon>
        <taxon>Bactrocera</taxon>
        <taxon>Bactrocera</taxon>
    </lineage>
</organism>
<feature type="transmembrane region" description="Helical" evidence="1">
    <location>
        <begin position="12"/>
        <end position="37"/>
    </location>
</feature>
<dbReference type="GeneID" id="125777671"/>
<keyword evidence="2" id="KW-1185">Reference proteome</keyword>
<gene>
    <name evidence="3" type="primary">LOC125777671</name>
</gene>
<proteinExistence type="predicted"/>
<feature type="transmembrane region" description="Helical" evidence="1">
    <location>
        <begin position="118"/>
        <end position="139"/>
    </location>
</feature>
<keyword evidence="1" id="KW-0472">Membrane</keyword>
<dbReference type="RefSeq" id="XP_049308728.1">
    <property type="nucleotide sequence ID" value="XM_049452771.1"/>
</dbReference>
<accession>A0ABM3JHL5</accession>
<keyword evidence="1" id="KW-1133">Transmembrane helix</keyword>
<keyword evidence="1" id="KW-0812">Transmembrane</keyword>
<sequence>MAEYKTLCPKIIKITALILAFLLLVKTFLCFLLSFAILEEPREDWPQRLKDDCHPKWYSWFSLILNAVGVVVYSYMYFGILNTHKFNLLVGLIGVTAYLIVSVPAHIVLWIIHIRPHTMMTLNCMGTAVSVICSPLSYIHYRRILAHERIQEMEESEYSESKMK</sequence>